<evidence type="ECO:0000256" key="1">
    <source>
        <dbReference type="ARBA" id="ARBA00023054"/>
    </source>
</evidence>
<comment type="caution">
    <text evidence="3">The sequence shown here is derived from an EMBL/GenBank/DDBJ whole genome shotgun (WGS) entry which is preliminary data.</text>
</comment>
<name>A0A1D2MPW3_ORCCI</name>
<sequence>MQAMKVEKDNAQDKADNMEQAARDANLKVQRGEEELDNLKKRLSQLEQEYTTIQETLAKVNTNLEAKEKALTAVCNMRLRGRN</sequence>
<proteinExistence type="predicted"/>
<feature type="region of interest" description="Disordered" evidence="2">
    <location>
        <begin position="1"/>
        <end position="22"/>
    </location>
</feature>
<evidence type="ECO:0000256" key="2">
    <source>
        <dbReference type="SAM" id="MobiDB-lite"/>
    </source>
</evidence>
<gene>
    <name evidence="3" type="ORF">Ocin01_11576</name>
</gene>
<dbReference type="AlphaFoldDB" id="A0A1D2MPW3"/>
<dbReference type="FunFam" id="1.20.5.340:FF:000001">
    <property type="entry name" value="Tropomyosin alpha-1 chain isoform 2"/>
    <property type="match status" value="1"/>
</dbReference>
<dbReference type="Proteomes" id="UP000094527">
    <property type="component" value="Unassembled WGS sequence"/>
</dbReference>
<accession>A0A1D2MPW3</accession>
<dbReference type="OrthoDB" id="128924at2759"/>
<dbReference type="SUPFAM" id="SSF57997">
    <property type="entry name" value="Tropomyosin"/>
    <property type="match status" value="1"/>
</dbReference>
<organism evidence="3 4">
    <name type="scientific">Orchesella cincta</name>
    <name type="common">Springtail</name>
    <name type="synonym">Podura cincta</name>
    <dbReference type="NCBI Taxonomy" id="48709"/>
    <lineage>
        <taxon>Eukaryota</taxon>
        <taxon>Metazoa</taxon>
        <taxon>Ecdysozoa</taxon>
        <taxon>Arthropoda</taxon>
        <taxon>Hexapoda</taxon>
        <taxon>Collembola</taxon>
        <taxon>Entomobryomorpha</taxon>
        <taxon>Entomobryoidea</taxon>
        <taxon>Orchesellidae</taxon>
        <taxon>Orchesellinae</taxon>
        <taxon>Orchesella</taxon>
    </lineage>
</organism>
<protein>
    <submittedName>
        <fullName evidence="3">Tropomyosin</fullName>
    </submittedName>
</protein>
<keyword evidence="1" id="KW-0175">Coiled coil</keyword>
<evidence type="ECO:0000313" key="4">
    <source>
        <dbReference type="Proteomes" id="UP000094527"/>
    </source>
</evidence>
<dbReference type="OMA" id="ARCICTH"/>
<keyword evidence="4" id="KW-1185">Reference proteome</keyword>
<dbReference type="EMBL" id="LJIJ01000711">
    <property type="protein sequence ID" value="ODM95107.1"/>
    <property type="molecule type" value="Genomic_DNA"/>
</dbReference>
<dbReference type="Gene3D" id="1.20.5.340">
    <property type="match status" value="1"/>
</dbReference>
<dbReference type="STRING" id="48709.A0A1D2MPW3"/>
<reference evidence="3 4" key="1">
    <citation type="journal article" date="2016" name="Genome Biol. Evol.">
        <title>Gene Family Evolution Reflects Adaptation to Soil Environmental Stressors in the Genome of the Collembolan Orchesella cincta.</title>
        <authorList>
            <person name="Faddeeva-Vakhrusheva A."/>
            <person name="Derks M.F."/>
            <person name="Anvar S.Y."/>
            <person name="Agamennone V."/>
            <person name="Suring W."/>
            <person name="Smit S."/>
            <person name="van Straalen N.M."/>
            <person name="Roelofs D."/>
        </authorList>
    </citation>
    <scope>NUCLEOTIDE SEQUENCE [LARGE SCALE GENOMIC DNA]</scope>
    <source>
        <tissue evidence="3">Mixed pool</tissue>
    </source>
</reference>
<evidence type="ECO:0000313" key="3">
    <source>
        <dbReference type="EMBL" id="ODM95107.1"/>
    </source>
</evidence>